<dbReference type="PANTHER" id="PTHR33785:SF12">
    <property type="entry name" value="DUF1685 FAMILY PROTEIN"/>
    <property type="match status" value="1"/>
</dbReference>
<accession>A0A2P2JYX4</accession>
<name>A0A2P2JYX4_RHIMU</name>
<evidence type="ECO:0000313" key="1">
    <source>
        <dbReference type="EMBL" id="MBW98674.1"/>
    </source>
</evidence>
<dbReference type="AlphaFoldDB" id="A0A2P2JYX4"/>
<dbReference type="PANTHER" id="PTHR33785">
    <property type="entry name" value="OS06G0550800 PROTEIN"/>
    <property type="match status" value="1"/>
</dbReference>
<sequence>MAAEHVLKLFDTYWFESTIITKKPNPSTVLDSETNPVLEIHEKSQEPCKVTSLPSTPLIRSLSDQDLSSRARLAVDSCSPKSVLSTPRPQTVVSGEISEFHQTENFLEEENTATPVKIKRLQERRGKMVTSKSLSDLEFEELKGFMDLGFVFSEEDRDSNLVSIIPGLRRLGRKEEKKKDQSMVQRPYLSEAWIDLGRKNENPLTNWRIPDMGDELDMKACLRSWAHKVASTVK</sequence>
<dbReference type="InterPro" id="IPR012881">
    <property type="entry name" value="DUF1685"/>
</dbReference>
<organism evidence="1">
    <name type="scientific">Rhizophora mucronata</name>
    <name type="common">Asiatic mangrove</name>
    <dbReference type="NCBI Taxonomy" id="61149"/>
    <lineage>
        <taxon>Eukaryota</taxon>
        <taxon>Viridiplantae</taxon>
        <taxon>Streptophyta</taxon>
        <taxon>Embryophyta</taxon>
        <taxon>Tracheophyta</taxon>
        <taxon>Spermatophyta</taxon>
        <taxon>Magnoliopsida</taxon>
        <taxon>eudicotyledons</taxon>
        <taxon>Gunneridae</taxon>
        <taxon>Pentapetalae</taxon>
        <taxon>rosids</taxon>
        <taxon>fabids</taxon>
        <taxon>Malpighiales</taxon>
        <taxon>Rhizophoraceae</taxon>
        <taxon>Rhizophora</taxon>
    </lineage>
</organism>
<dbReference type="EMBL" id="GGEC01018191">
    <property type="protein sequence ID" value="MBW98674.1"/>
    <property type="molecule type" value="Transcribed_RNA"/>
</dbReference>
<protein>
    <submittedName>
        <fullName evidence="1">DUF1685 family protein</fullName>
    </submittedName>
</protein>
<dbReference type="Pfam" id="PF07939">
    <property type="entry name" value="DUF1685"/>
    <property type="match status" value="1"/>
</dbReference>
<proteinExistence type="predicted"/>
<reference evidence="1" key="1">
    <citation type="submission" date="2018-02" db="EMBL/GenBank/DDBJ databases">
        <title>Rhizophora mucronata_Transcriptome.</title>
        <authorList>
            <person name="Meera S.P."/>
            <person name="Sreeshan A."/>
            <person name="Augustine A."/>
        </authorList>
    </citation>
    <scope>NUCLEOTIDE SEQUENCE</scope>
    <source>
        <tissue evidence="1">Leaf</tissue>
    </source>
</reference>